<evidence type="ECO:0000313" key="3">
    <source>
        <dbReference type="EMBL" id="GGL99416.1"/>
    </source>
</evidence>
<dbReference type="InterPro" id="IPR036291">
    <property type="entry name" value="NAD(P)-bd_dom_sf"/>
</dbReference>
<organism evidence="3 4">
    <name type="scientific">Nakamurella endophytica</name>
    <dbReference type="NCBI Taxonomy" id="1748367"/>
    <lineage>
        <taxon>Bacteria</taxon>
        <taxon>Bacillati</taxon>
        <taxon>Actinomycetota</taxon>
        <taxon>Actinomycetes</taxon>
        <taxon>Nakamurellales</taxon>
        <taxon>Nakamurellaceae</taxon>
        <taxon>Nakamurella</taxon>
    </lineage>
</organism>
<evidence type="ECO:0000256" key="1">
    <source>
        <dbReference type="ARBA" id="ARBA00006484"/>
    </source>
</evidence>
<protein>
    <submittedName>
        <fullName evidence="3">Short-chain dehydrogenase</fullName>
    </submittedName>
</protein>
<dbReference type="PANTHER" id="PTHR43477">
    <property type="entry name" value="DIHYDROANTICAPSIN 7-DEHYDROGENASE"/>
    <property type="match status" value="1"/>
</dbReference>
<dbReference type="Proteomes" id="UP000655208">
    <property type="component" value="Unassembled WGS sequence"/>
</dbReference>
<dbReference type="AlphaFoldDB" id="A0A917SV68"/>
<dbReference type="SUPFAM" id="SSF51735">
    <property type="entry name" value="NAD(P)-binding Rossmann-fold domains"/>
    <property type="match status" value="1"/>
</dbReference>
<dbReference type="PRINTS" id="PR00080">
    <property type="entry name" value="SDRFAMILY"/>
</dbReference>
<dbReference type="InterPro" id="IPR020904">
    <property type="entry name" value="Sc_DH/Rdtase_CS"/>
</dbReference>
<dbReference type="FunFam" id="3.40.50.720:FF:000084">
    <property type="entry name" value="Short-chain dehydrogenase reductase"/>
    <property type="match status" value="1"/>
</dbReference>
<dbReference type="InterPro" id="IPR002347">
    <property type="entry name" value="SDR_fam"/>
</dbReference>
<name>A0A917SV68_9ACTN</name>
<dbReference type="Gene3D" id="3.40.50.720">
    <property type="entry name" value="NAD(P)-binding Rossmann-like Domain"/>
    <property type="match status" value="1"/>
</dbReference>
<evidence type="ECO:0000256" key="2">
    <source>
        <dbReference type="ARBA" id="ARBA00023002"/>
    </source>
</evidence>
<dbReference type="PANTHER" id="PTHR43477:SF1">
    <property type="entry name" value="DIHYDROANTICAPSIN 7-DEHYDROGENASE"/>
    <property type="match status" value="1"/>
</dbReference>
<dbReference type="InterPro" id="IPR051122">
    <property type="entry name" value="SDR_DHRS6-like"/>
</dbReference>
<dbReference type="CDD" id="cd05233">
    <property type="entry name" value="SDR_c"/>
    <property type="match status" value="1"/>
</dbReference>
<dbReference type="GO" id="GO:0016491">
    <property type="term" value="F:oxidoreductase activity"/>
    <property type="evidence" value="ECO:0007669"/>
    <property type="project" value="UniProtKB-KW"/>
</dbReference>
<keyword evidence="4" id="KW-1185">Reference proteome</keyword>
<dbReference type="Pfam" id="PF13561">
    <property type="entry name" value="adh_short_C2"/>
    <property type="match status" value="1"/>
</dbReference>
<reference evidence="3" key="1">
    <citation type="journal article" date="2014" name="Int. J. Syst. Evol. Microbiol.">
        <title>Complete genome sequence of Corynebacterium casei LMG S-19264T (=DSM 44701T), isolated from a smear-ripened cheese.</title>
        <authorList>
            <consortium name="US DOE Joint Genome Institute (JGI-PGF)"/>
            <person name="Walter F."/>
            <person name="Albersmeier A."/>
            <person name="Kalinowski J."/>
            <person name="Ruckert C."/>
        </authorList>
    </citation>
    <scope>NUCLEOTIDE SEQUENCE</scope>
    <source>
        <strain evidence="3">CGMCC 4.7308</strain>
    </source>
</reference>
<comment type="caution">
    <text evidence="3">The sequence shown here is derived from an EMBL/GenBank/DDBJ whole genome shotgun (WGS) entry which is preliminary data.</text>
</comment>
<proteinExistence type="inferred from homology"/>
<dbReference type="PROSITE" id="PS00061">
    <property type="entry name" value="ADH_SHORT"/>
    <property type="match status" value="1"/>
</dbReference>
<gene>
    <name evidence="3" type="ORF">GCM10011594_19250</name>
</gene>
<keyword evidence="2" id="KW-0560">Oxidoreductase</keyword>
<reference evidence="3" key="2">
    <citation type="submission" date="2020-09" db="EMBL/GenBank/DDBJ databases">
        <authorList>
            <person name="Sun Q."/>
            <person name="Zhou Y."/>
        </authorList>
    </citation>
    <scope>NUCLEOTIDE SEQUENCE</scope>
    <source>
        <strain evidence="3">CGMCC 4.7308</strain>
    </source>
</reference>
<dbReference type="PRINTS" id="PR00081">
    <property type="entry name" value="GDHRDH"/>
</dbReference>
<sequence length="251" mass="25634">MTGPARPAAALTVVTGAASGIGRATASALAEAGHRLLLLDRDATPLAAVAGGTGGTALAVDLADGPATDALVREALAGTPVDVLVNCAGVGWPADTAETTDELWETTLAVNLSGTFRMCRLVLPGMVERGRGVIANVASAGALVGLRRRVAYCASKAGVLGLTRALAADHAGQGVRVFAVCPGTVDTPWVDRMVHDEPDPEAVRRRMRERQLDGRLGSPEEVAGWIAFAVSDQGRFLNGAPLVIDGGLTAV</sequence>
<evidence type="ECO:0000313" key="4">
    <source>
        <dbReference type="Proteomes" id="UP000655208"/>
    </source>
</evidence>
<dbReference type="RefSeq" id="WP_188941281.1">
    <property type="nucleotide sequence ID" value="NZ_BMNA01000003.1"/>
</dbReference>
<accession>A0A917SV68</accession>
<comment type="similarity">
    <text evidence="1">Belongs to the short-chain dehydrogenases/reductases (SDR) family.</text>
</comment>
<dbReference type="EMBL" id="BMNA01000003">
    <property type="protein sequence ID" value="GGL99416.1"/>
    <property type="molecule type" value="Genomic_DNA"/>
</dbReference>